<dbReference type="Proteomes" id="UP000462760">
    <property type="component" value="Unassembled WGS sequence"/>
</dbReference>
<dbReference type="SUPFAM" id="SSF46565">
    <property type="entry name" value="Chaperone J-domain"/>
    <property type="match status" value="1"/>
</dbReference>
<sequence length="264" mass="31317">MNILKKAAGKILYGIAKLLSVVLDVFIKVVEAIVTVLGNVTKGLIAFIGMGGCLLLFIFSGPLGLLLLMNPLVLFAILFFVIFPLLGTKFVSYLKYIKYIVTEFLFDRARYLIDGISYQFESFSEYKDKYRRMEEERKRREQQQRWNEQQRVWEERFRQWSEYQRQNSGYSDYEWYGQNAGNSNQNMYQDPTIEFKKKYEESCDLLGVKYDADKYEIKLAYRKKAKEYHPDLNKSPDATVMFQKINNAYEFLSDSNIERYRRMS</sequence>
<protein>
    <submittedName>
        <fullName evidence="5">DnaJ domain-containing protein</fullName>
    </submittedName>
</protein>
<dbReference type="CDD" id="cd06257">
    <property type="entry name" value="DnaJ"/>
    <property type="match status" value="1"/>
</dbReference>
<dbReference type="Gene3D" id="1.10.287.110">
    <property type="entry name" value="DnaJ domain"/>
    <property type="match status" value="1"/>
</dbReference>
<comment type="caution">
    <text evidence="5">The sequence shown here is derived from an EMBL/GenBank/DDBJ whole genome shotgun (WGS) entry which is preliminary data.</text>
</comment>
<dbReference type="GO" id="GO:0006260">
    <property type="term" value="P:DNA replication"/>
    <property type="evidence" value="ECO:0007669"/>
    <property type="project" value="UniProtKB-KW"/>
</dbReference>
<dbReference type="PRINTS" id="PR00625">
    <property type="entry name" value="JDOMAIN"/>
</dbReference>
<evidence type="ECO:0000313" key="6">
    <source>
        <dbReference type="Proteomes" id="UP000462760"/>
    </source>
</evidence>
<feature type="domain" description="J" evidence="4">
    <location>
        <begin position="201"/>
        <end position="264"/>
    </location>
</feature>
<keyword evidence="1" id="KW-0235">DNA replication</keyword>
<keyword evidence="2" id="KW-0143">Chaperone</keyword>
<dbReference type="RefSeq" id="WP_154482648.1">
    <property type="nucleotide sequence ID" value="NZ_JBCLQA010000020.1"/>
</dbReference>
<feature type="transmembrane region" description="Helical" evidence="3">
    <location>
        <begin position="12"/>
        <end position="37"/>
    </location>
</feature>
<keyword evidence="3" id="KW-0812">Transmembrane</keyword>
<evidence type="ECO:0000256" key="2">
    <source>
        <dbReference type="ARBA" id="ARBA00023186"/>
    </source>
</evidence>
<name>A0A844FF20_9FIRM</name>
<feature type="transmembrane region" description="Helical" evidence="3">
    <location>
        <begin position="44"/>
        <end position="66"/>
    </location>
</feature>
<evidence type="ECO:0000256" key="3">
    <source>
        <dbReference type="SAM" id="Phobius"/>
    </source>
</evidence>
<evidence type="ECO:0000256" key="1">
    <source>
        <dbReference type="ARBA" id="ARBA00022705"/>
    </source>
</evidence>
<dbReference type="GO" id="GO:0051082">
    <property type="term" value="F:unfolded protein binding"/>
    <property type="evidence" value="ECO:0007669"/>
    <property type="project" value="TreeGrafter"/>
</dbReference>
<dbReference type="InterPro" id="IPR001623">
    <property type="entry name" value="DnaJ_domain"/>
</dbReference>
<proteinExistence type="predicted"/>
<dbReference type="PROSITE" id="PS50076">
    <property type="entry name" value="DNAJ_2"/>
    <property type="match status" value="1"/>
</dbReference>
<keyword evidence="3" id="KW-1133">Transmembrane helix</keyword>
<dbReference type="AlphaFoldDB" id="A0A844FF20"/>
<organism evidence="5 6">
    <name type="scientific">Anaerosalibacter bizertensis</name>
    <dbReference type="NCBI Taxonomy" id="932217"/>
    <lineage>
        <taxon>Bacteria</taxon>
        <taxon>Bacillati</taxon>
        <taxon>Bacillota</taxon>
        <taxon>Tissierellia</taxon>
        <taxon>Tissierellales</taxon>
        <taxon>Sporanaerobacteraceae</taxon>
        <taxon>Anaerosalibacter</taxon>
    </lineage>
</organism>
<keyword evidence="3" id="KW-0472">Membrane</keyword>
<dbReference type="OrthoDB" id="9779889at2"/>
<dbReference type="PANTHER" id="PTHR43096:SF52">
    <property type="entry name" value="DNAJ HOMOLOG 1, MITOCHONDRIAL-RELATED"/>
    <property type="match status" value="1"/>
</dbReference>
<dbReference type="GO" id="GO:0042026">
    <property type="term" value="P:protein refolding"/>
    <property type="evidence" value="ECO:0007669"/>
    <property type="project" value="TreeGrafter"/>
</dbReference>
<dbReference type="PANTHER" id="PTHR43096">
    <property type="entry name" value="DNAJ HOMOLOG 1, MITOCHONDRIAL-RELATED"/>
    <property type="match status" value="1"/>
</dbReference>
<dbReference type="GO" id="GO:0005737">
    <property type="term" value="C:cytoplasm"/>
    <property type="evidence" value="ECO:0007669"/>
    <property type="project" value="TreeGrafter"/>
</dbReference>
<feature type="transmembrane region" description="Helical" evidence="3">
    <location>
        <begin position="72"/>
        <end position="91"/>
    </location>
</feature>
<evidence type="ECO:0000313" key="5">
    <source>
        <dbReference type="EMBL" id="MSS42607.1"/>
    </source>
</evidence>
<dbReference type="Pfam" id="PF00226">
    <property type="entry name" value="DnaJ"/>
    <property type="match status" value="1"/>
</dbReference>
<dbReference type="EMBL" id="VULR01000002">
    <property type="protein sequence ID" value="MSS42607.1"/>
    <property type="molecule type" value="Genomic_DNA"/>
</dbReference>
<gene>
    <name evidence="5" type="ORF">FYJ27_02500</name>
</gene>
<dbReference type="SMART" id="SM00271">
    <property type="entry name" value="DnaJ"/>
    <property type="match status" value="1"/>
</dbReference>
<accession>A0A844FF20</accession>
<dbReference type="InterPro" id="IPR036869">
    <property type="entry name" value="J_dom_sf"/>
</dbReference>
<reference evidence="5 6" key="1">
    <citation type="submission" date="2019-08" db="EMBL/GenBank/DDBJ databases">
        <title>In-depth cultivation of the pig gut microbiome towards novel bacterial diversity and tailored functional studies.</title>
        <authorList>
            <person name="Wylensek D."/>
            <person name="Hitch T.C.A."/>
            <person name="Clavel T."/>
        </authorList>
    </citation>
    <scope>NUCLEOTIDE SEQUENCE [LARGE SCALE GENOMIC DNA]</scope>
    <source>
        <strain evidence="5 6">Med78-601-WT-4W-RMD-3</strain>
    </source>
</reference>
<evidence type="ECO:0000259" key="4">
    <source>
        <dbReference type="PROSITE" id="PS50076"/>
    </source>
</evidence>